<dbReference type="GO" id="GO:0008270">
    <property type="term" value="F:zinc ion binding"/>
    <property type="evidence" value="ECO:0007669"/>
    <property type="project" value="InterPro"/>
</dbReference>
<evidence type="ECO:0000313" key="2">
    <source>
        <dbReference type="EMBL" id="GAG00479.1"/>
    </source>
</evidence>
<dbReference type="GO" id="GO:0004519">
    <property type="term" value="F:endonuclease activity"/>
    <property type="evidence" value="ECO:0007669"/>
    <property type="project" value="InterPro"/>
</dbReference>
<dbReference type="InterPro" id="IPR003615">
    <property type="entry name" value="HNH_nuc"/>
</dbReference>
<protein>
    <recommendedName>
        <fullName evidence="1">HNH domain-containing protein</fullName>
    </recommendedName>
</protein>
<dbReference type="Gene3D" id="1.10.30.50">
    <property type="match status" value="1"/>
</dbReference>
<reference evidence="2" key="1">
    <citation type="journal article" date="2014" name="Front. Microbiol.">
        <title>High frequency of phylogenetically diverse reductive dehalogenase-homologous genes in deep subseafloor sedimentary metagenomes.</title>
        <authorList>
            <person name="Kawai M."/>
            <person name="Futagami T."/>
            <person name="Toyoda A."/>
            <person name="Takaki Y."/>
            <person name="Nishi S."/>
            <person name="Hori S."/>
            <person name="Arai W."/>
            <person name="Tsubouchi T."/>
            <person name="Morono Y."/>
            <person name="Uchiyama I."/>
            <person name="Ito T."/>
            <person name="Fujiyama A."/>
            <person name="Inagaki F."/>
            <person name="Takami H."/>
        </authorList>
    </citation>
    <scope>NUCLEOTIDE SEQUENCE</scope>
    <source>
        <strain evidence="2">Expedition CK06-06</strain>
    </source>
</reference>
<comment type="caution">
    <text evidence="2">The sequence shown here is derived from an EMBL/GenBank/DDBJ whole genome shotgun (WGS) entry which is preliminary data.</text>
</comment>
<dbReference type="AlphaFoldDB" id="X0U414"/>
<organism evidence="2">
    <name type="scientific">marine sediment metagenome</name>
    <dbReference type="NCBI Taxonomy" id="412755"/>
    <lineage>
        <taxon>unclassified sequences</taxon>
        <taxon>metagenomes</taxon>
        <taxon>ecological metagenomes</taxon>
    </lineage>
</organism>
<dbReference type="InterPro" id="IPR002711">
    <property type="entry name" value="HNH"/>
</dbReference>
<feature type="non-terminal residue" evidence="2">
    <location>
        <position position="85"/>
    </location>
</feature>
<accession>X0U414</accession>
<dbReference type="GO" id="GO:0003676">
    <property type="term" value="F:nucleic acid binding"/>
    <property type="evidence" value="ECO:0007669"/>
    <property type="project" value="InterPro"/>
</dbReference>
<feature type="domain" description="HNH" evidence="1">
    <location>
        <begin position="9"/>
        <end position="55"/>
    </location>
</feature>
<dbReference type="Pfam" id="PF01844">
    <property type="entry name" value="HNH"/>
    <property type="match status" value="1"/>
</dbReference>
<name>X0U414_9ZZZZ</name>
<dbReference type="CDD" id="cd00085">
    <property type="entry name" value="HNHc"/>
    <property type="match status" value="1"/>
</dbReference>
<proteinExistence type="predicted"/>
<sequence>MFVAPDSTCEICAASRNLEVHHIEPRRMGGSRRPEIEAPSNKTVLCHSCHTQITEQRWHLERTDRQIVVTEVPTGEVVARRLFDP</sequence>
<evidence type="ECO:0000259" key="1">
    <source>
        <dbReference type="Pfam" id="PF01844"/>
    </source>
</evidence>
<dbReference type="EMBL" id="BARS01025065">
    <property type="protein sequence ID" value="GAG00479.1"/>
    <property type="molecule type" value="Genomic_DNA"/>
</dbReference>
<gene>
    <name evidence="2" type="ORF">S01H1_39674</name>
</gene>